<dbReference type="GO" id="GO:0006355">
    <property type="term" value="P:regulation of DNA-templated transcription"/>
    <property type="evidence" value="ECO:0007669"/>
    <property type="project" value="InterPro"/>
</dbReference>
<dbReference type="PROSITE" id="PS51372">
    <property type="entry name" value="PRD_2"/>
    <property type="match status" value="1"/>
</dbReference>
<proteinExistence type="predicted"/>
<evidence type="ECO:0000313" key="3">
    <source>
        <dbReference type="Proteomes" id="UP000248806"/>
    </source>
</evidence>
<organism evidence="2 3">
    <name type="scientific">Thermosporothrix hazakensis</name>
    <dbReference type="NCBI Taxonomy" id="644383"/>
    <lineage>
        <taxon>Bacteria</taxon>
        <taxon>Bacillati</taxon>
        <taxon>Chloroflexota</taxon>
        <taxon>Ktedonobacteria</taxon>
        <taxon>Ktedonobacterales</taxon>
        <taxon>Thermosporotrichaceae</taxon>
        <taxon>Thermosporothrix</taxon>
    </lineage>
</organism>
<protein>
    <submittedName>
        <fullName evidence="2">PRD domain-containing protein</fullName>
    </submittedName>
</protein>
<evidence type="ECO:0000259" key="1">
    <source>
        <dbReference type="PROSITE" id="PS51372"/>
    </source>
</evidence>
<dbReference type="Proteomes" id="UP000248806">
    <property type="component" value="Unassembled WGS sequence"/>
</dbReference>
<evidence type="ECO:0000313" key="2">
    <source>
        <dbReference type="EMBL" id="PZW22958.1"/>
    </source>
</evidence>
<dbReference type="EMBL" id="QKUF01000028">
    <property type="protein sequence ID" value="PZW22958.1"/>
    <property type="molecule type" value="Genomic_DNA"/>
</dbReference>
<dbReference type="InterPro" id="IPR011608">
    <property type="entry name" value="PRD"/>
</dbReference>
<gene>
    <name evidence="2" type="ORF">EI42_05170</name>
</gene>
<dbReference type="Pfam" id="PF00874">
    <property type="entry name" value="PRD"/>
    <property type="match status" value="1"/>
</dbReference>
<dbReference type="AlphaFoldDB" id="A0A326TZG7"/>
<reference evidence="2 3" key="1">
    <citation type="submission" date="2018-06" db="EMBL/GenBank/DDBJ databases">
        <title>Genomic Encyclopedia of Archaeal and Bacterial Type Strains, Phase II (KMG-II): from individual species to whole genera.</title>
        <authorList>
            <person name="Goeker M."/>
        </authorList>
    </citation>
    <scope>NUCLEOTIDE SEQUENCE [LARGE SCALE GENOMIC DNA]</scope>
    <source>
        <strain evidence="2 3">ATCC BAA-1881</strain>
    </source>
</reference>
<keyword evidence="3" id="KW-1185">Reference proteome</keyword>
<dbReference type="InterPro" id="IPR036634">
    <property type="entry name" value="PRD_sf"/>
</dbReference>
<dbReference type="OrthoDB" id="3747487at2"/>
<dbReference type="RefSeq" id="WP_111325453.1">
    <property type="nucleotide sequence ID" value="NZ_BIFX01000001.1"/>
</dbReference>
<comment type="caution">
    <text evidence="2">The sequence shown here is derived from an EMBL/GenBank/DDBJ whole genome shotgun (WGS) entry which is preliminary data.</text>
</comment>
<accession>A0A326TZG7</accession>
<sequence>MDQTIQERLQLFEQEEIVAPAIAGFVRNMLLWLEERSKHPCTEESAGTLASHLMMALERVRKGEGLGDTWDPDVHQEALQLSILQPWAEHIRAQAQQELHLSLPDEEVDFLLLHLGAFFLHYNDPMLENIGAS</sequence>
<name>A0A326TZG7_THEHA</name>
<dbReference type="SUPFAM" id="SSF63520">
    <property type="entry name" value="PTS-regulatory domain, PRD"/>
    <property type="match status" value="1"/>
</dbReference>
<feature type="domain" description="PRD" evidence="1">
    <location>
        <begin position="17"/>
        <end position="125"/>
    </location>
</feature>
<dbReference type="Gene3D" id="1.10.1790.10">
    <property type="entry name" value="PRD domain"/>
    <property type="match status" value="1"/>
</dbReference>